<dbReference type="NCBIfam" id="NF002017">
    <property type="entry name" value="PRK00823.1-2"/>
    <property type="match status" value="1"/>
</dbReference>
<accession>F5XIC8</accession>
<evidence type="ECO:0000256" key="2">
    <source>
        <dbReference type="ARBA" id="ARBA00006472"/>
    </source>
</evidence>
<reference evidence="5 6" key="1">
    <citation type="submission" date="2011-05" db="EMBL/GenBank/DDBJ databases">
        <title>Whole genome sequence of Microlunatus phosphovorus NM-1.</title>
        <authorList>
            <person name="Hosoyama A."/>
            <person name="Sasaki K."/>
            <person name="Harada T."/>
            <person name="Igarashi R."/>
            <person name="Kawakoshi A."/>
            <person name="Sasagawa M."/>
            <person name="Fukada J."/>
            <person name="Nakamura S."/>
            <person name="Katano Y."/>
            <person name="Hanada S."/>
            <person name="Kamagata Y."/>
            <person name="Nakamura N."/>
            <person name="Yamazaki S."/>
            <person name="Fujita N."/>
        </authorList>
    </citation>
    <scope>NUCLEOTIDE SEQUENCE [LARGE SCALE GENOMIC DNA]</scope>
    <source>
        <strain evidence="6">ATCC 700054 / DSM 10555 / JCM 9379 / NBRC 101784 / NCIMB 13414 / VKM Ac-1990 / NM-1</strain>
    </source>
</reference>
<dbReference type="InterPro" id="IPR036428">
    <property type="entry name" value="PCD_sf"/>
</dbReference>
<dbReference type="eggNOG" id="COG2154">
    <property type="taxonomic scope" value="Bacteria"/>
</dbReference>
<dbReference type="OrthoDB" id="15077at2"/>
<dbReference type="AlphaFoldDB" id="F5XIC8"/>
<organism evidence="5 6">
    <name type="scientific">Microlunatus phosphovorus (strain ATCC 700054 / DSM 10555 / JCM 9379 / NBRC 101784 / NCIMB 13414 / VKM Ac-1990 / NM-1)</name>
    <dbReference type="NCBI Taxonomy" id="1032480"/>
    <lineage>
        <taxon>Bacteria</taxon>
        <taxon>Bacillati</taxon>
        <taxon>Actinomycetota</taxon>
        <taxon>Actinomycetes</taxon>
        <taxon>Propionibacteriales</taxon>
        <taxon>Propionibacteriaceae</taxon>
        <taxon>Microlunatus</taxon>
    </lineage>
</organism>
<dbReference type="Gene3D" id="3.30.1360.20">
    <property type="entry name" value="Transcriptional coactivator/pterin dehydratase"/>
    <property type="match status" value="1"/>
</dbReference>
<proteinExistence type="inferred from homology"/>
<dbReference type="RefSeq" id="WP_013863666.1">
    <property type="nucleotide sequence ID" value="NC_015635.1"/>
</dbReference>
<dbReference type="Proteomes" id="UP000007947">
    <property type="component" value="Chromosome"/>
</dbReference>
<dbReference type="EMBL" id="AP012204">
    <property type="protein sequence ID" value="BAK35797.1"/>
    <property type="molecule type" value="Genomic_DNA"/>
</dbReference>
<dbReference type="GO" id="GO:0006729">
    <property type="term" value="P:tetrahydrobiopterin biosynthetic process"/>
    <property type="evidence" value="ECO:0007669"/>
    <property type="project" value="InterPro"/>
</dbReference>
<dbReference type="SUPFAM" id="SSF55248">
    <property type="entry name" value="PCD-like"/>
    <property type="match status" value="1"/>
</dbReference>
<dbReference type="PANTHER" id="PTHR12599:SF0">
    <property type="entry name" value="PTERIN-4-ALPHA-CARBINOLAMINE DEHYDRATASE"/>
    <property type="match status" value="1"/>
</dbReference>
<evidence type="ECO:0000256" key="3">
    <source>
        <dbReference type="ARBA" id="ARBA00023239"/>
    </source>
</evidence>
<dbReference type="Pfam" id="PF01329">
    <property type="entry name" value="Pterin_4a"/>
    <property type="match status" value="1"/>
</dbReference>
<comment type="catalytic activity">
    <reaction evidence="1 4">
        <text>(4aS,6R)-4a-hydroxy-L-erythro-5,6,7,8-tetrahydrobiopterin = (6R)-L-erythro-6,7-dihydrobiopterin + H2O</text>
        <dbReference type="Rhea" id="RHEA:11920"/>
        <dbReference type="ChEBI" id="CHEBI:15377"/>
        <dbReference type="ChEBI" id="CHEBI:15642"/>
        <dbReference type="ChEBI" id="CHEBI:43120"/>
        <dbReference type="EC" id="4.2.1.96"/>
    </reaction>
</comment>
<gene>
    <name evidence="5" type="ordered locus">MLP_27830</name>
</gene>
<dbReference type="CDD" id="cd00488">
    <property type="entry name" value="PCD_DCoH"/>
    <property type="match status" value="1"/>
</dbReference>
<keyword evidence="6" id="KW-1185">Reference proteome</keyword>
<dbReference type="GO" id="GO:0008124">
    <property type="term" value="F:4-alpha-hydroxytetrahydrobiopterin dehydratase activity"/>
    <property type="evidence" value="ECO:0007669"/>
    <property type="project" value="UniProtKB-UniRule"/>
</dbReference>
<evidence type="ECO:0000256" key="1">
    <source>
        <dbReference type="ARBA" id="ARBA00001554"/>
    </source>
</evidence>
<keyword evidence="3 4" id="KW-0456">Lyase</keyword>
<dbReference type="EC" id="4.2.1.96" evidence="4"/>
<dbReference type="InterPro" id="IPR001533">
    <property type="entry name" value="Pterin_deHydtase"/>
</dbReference>
<comment type="similarity">
    <text evidence="2 4">Belongs to the pterin-4-alpha-carbinolamine dehydratase family.</text>
</comment>
<dbReference type="STRING" id="1032480.MLP_27830"/>
<dbReference type="PANTHER" id="PTHR12599">
    <property type="entry name" value="PTERIN-4-ALPHA-CARBINOLAMINE DEHYDRATASE"/>
    <property type="match status" value="1"/>
</dbReference>
<name>F5XIC8_MICPN</name>
<dbReference type="HAMAP" id="MF_00434">
    <property type="entry name" value="Pterin_4_alpha"/>
    <property type="match status" value="1"/>
</dbReference>
<dbReference type="HOGENOM" id="CLU_081974_4_3_11"/>
<protein>
    <recommendedName>
        <fullName evidence="4">Putative pterin-4-alpha-carbinolamine dehydratase</fullName>
        <shortName evidence="4">PHS</shortName>
        <ecNumber evidence="4">4.2.1.96</ecNumber>
    </recommendedName>
    <alternativeName>
        <fullName evidence="4">4-alpha-hydroxy-tetrahydropterin dehydratase</fullName>
    </alternativeName>
    <alternativeName>
        <fullName evidence="4">Pterin carbinolamine dehydratase</fullName>
        <shortName evidence="4">PCD</shortName>
    </alternativeName>
</protein>
<evidence type="ECO:0000313" key="6">
    <source>
        <dbReference type="Proteomes" id="UP000007947"/>
    </source>
</evidence>
<evidence type="ECO:0000313" key="5">
    <source>
        <dbReference type="EMBL" id="BAK35797.1"/>
    </source>
</evidence>
<evidence type="ECO:0000256" key="4">
    <source>
        <dbReference type="HAMAP-Rule" id="MF_00434"/>
    </source>
</evidence>
<sequence>MTRLTAAEIATGLEDLPNWTLSDDQTSISTSFELADFVAALDLVNQIGHEAEQRNHHPDIDIRWNTVTLVLSTHSAGGLTHKDLELARQINELMGLEEE</sequence>
<dbReference type="KEGG" id="mph:MLP_27830"/>